<dbReference type="GO" id="GO:0051537">
    <property type="term" value="F:2 iron, 2 sulfur cluster binding"/>
    <property type="evidence" value="ECO:0007669"/>
    <property type="project" value="UniProtKB-KW"/>
</dbReference>
<dbReference type="AlphaFoldDB" id="A0A928Z0J9"/>
<dbReference type="GO" id="GO:0051213">
    <property type="term" value="F:dioxygenase activity"/>
    <property type="evidence" value="ECO:0007669"/>
    <property type="project" value="UniProtKB-KW"/>
</dbReference>
<proteinExistence type="predicted"/>
<evidence type="ECO:0000256" key="1">
    <source>
        <dbReference type="ARBA" id="ARBA00022714"/>
    </source>
</evidence>
<comment type="caution">
    <text evidence="8">The sequence shown here is derived from an EMBL/GenBank/DDBJ whole genome shotgun (WGS) entry which is preliminary data.</text>
</comment>
<keyword evidence="5" id="KW-0411">Iron-sulfur</keyword>
<protein>
    <submittedName>
        <fullName evidence="8">Aromatic ring-hydroxylating dioxygenase subunit alpha</fullName>
    </submittedName>
</protein>
<sequence>MESTTATLNPQLTGQIVQNQIRTIGINPNYWYAVAWAKDVTADQQITPVKIWNQEIALYRDQTGQIQAVEDICPHKGVSLHKGSVKGDNIVCAYHGWEFSPAGECSNIPYYPTDQKLPRACLRTYPVRERYGLIFLFPGDQSRADSTPMLEIPQYDDPNYLMIPIGAEFESHYTICNENTMDVFHGHLHQNLQGWYDPILKQLQQTENSVCAEYQVSYSGIMTNFLGLNDSSGQTTQTITVDYVYPNYINTLKGSSFLYLMRLPIDPSHSRSFAMMFVKVRIPRWILDPIRTVLEPVIRERFFMRFLRQDIEMIESEYSHYKQDPERRYVEVNPAIIAVQRLMQRQHDRYISEQTKISSHHQPLQSQDRQAS</sequence>
<dbReference type="PANTHER" id="PTHR21266:SF57">
    <property type="entry name" value="3-CHLOROBENZOATE-3,4-DIOXYGENASE"/>
    <property type="match status" value="1"/>
</dbReference>
<keyword evidence="9" id="KW-1185">Reference proteome</keyword>
<dbReference type="PANTHER" id="PTHR21266">
    <property type="entry name" value="IRON-SULFUR DOMAIN CONTAINING PROTEIN"/>
    <property type="match status" value="1"/>
</dbReference>
<name>A0A928Z0J9_9CYAN</name>
<dbReference type="GO" id="GO:0016705">
    <property type="term" value="F:oxidoreductase activity, acting on paired donors, with incorporation or reduction of molecular oxygen"/>
    <property type="evidence" value="ECO:0007669"/>
    <property type="project" value="UniProtKB-ARBA"/>
</dbReference>
<dbReference type="Gene3D" id="3.90.380.10">
    <property type="entry name" value="Naphthalene 1,2-dioxygenase Alpha Subunit, Chain A, domain 1"/>
    <property type="match status" value="1"/>
</dbReference>
<feature type="domain" description="Rieske" evidence="7">
    <location>
        <begin position="31"/>
        <end position="136"/>
    </location>
</feature>
<dbReference type="CDD" id="cd03469">
    <property type="entry name" value="Rieske_RO_Alpha_N"/>
    <property type="match status" value="1"/>
</dbReference>
<evidence type="ECO:0000259" key="7">
    <source>
        <dbReference type="PROSITE" id="PS51296"/>
    </source>
</evidence>
<dbReference type="InterPro" id="IPR017941">
    <property type="entry name" value="Rieske_2Fe-2S"/>
</dbReference>
<evidence type="ECO:0000256" key="4">
    <source>
        <dbReference type="ARBA" id="ARBA00023004"/>
    </source>
</evidence>
<dbReference type="GO" id="GO:0046872">
    <property type="term" value="F:metal ion binding"/>
    <property type="evidence" value="ECO:0007669"/>
    <property type="project" value="UniProtKB-KW"/>
</dbReference>
<dbReference type="InterPro" id="IPR036922">
    <property type="entry name" value="Rieske_2Fe-2S_sf"/>
</dbReference>
<dbReference type="SUPFAM" id="SSF50022">
    <property type="entry name" value="ISP domain"/>
    <property type="match status" value="1"/>
</dbReference>
<evidence type="ECO:0000256" key="2">
    <source>
        <dbReference type="ARBA" id="ARBA00022723"/>
    </source>
</evidence>
<evidence type="ECO:0000256" key="6">
    <source>
        <dbReference type="SAM" id="MobiDB-lite"/>
    </source>
</evidence>
<dbReference type="InterPro" id="IPR050584">
    <property type="entry name" value="Cholesterol_7-desaturase"/>
</dbReference>
<reference evidence="8" key="1">
    <citation type="submission" date="2020-10" db="EMBL/GenBank/DDBJ databases">
        <authorList>
            <person name="Castelo-Branco R."/>
            <person name="Eusebio N."/>
            <person name="Adriana R."/>
            <person name="Vieira A."/>
            <person name="Brugerolle De Fraissinette N."/>
            <person name="Rezende De Castro R."/>
            <person name="Schneider M.P."/>
            <person name="Vasconcelos V."/>
            <person name="Leao P.N."/>
        </authorList>
    </citation>
    <scope>NUCLEOTIDE SEQUENCE</scope>
    <source>
        <strain evidence="8">LEGE 11480</strain>
    </source>
</reference>
<keyword evidence="8" id="KW-0223">Dioxygenase</keyword>
<evidence type="ECO:0000256" key="5">
    <source>
        <dbReference type="ARBA" id="ARBA00023014"/>
    </source>
</evidence>
<dbReference type="Proteomes" id="UP000625316">
    <property type="component" value="Unassembled WGS sequence"/>
</dbReference>
<evidence type="ECO:0000313" key="9">
    <source>
        <dbReference type="Proteomes" id="UP000625316"/>
    </source>
</evidence>
<dbReference type="RefSeq" id="WP_264323172.1">
    <property type="nucleotide sequence ID" value="NZ_JADEXQ010000002.1"/>
</dbReference>
<accession>A0A928Z0J9</accession>
<dbReference type="EMBL" id="JADEXQ010000002">
    <property type="protein sequence ID" value="MBE9028351.1"/>
    <property type="molecule type" value="Genomic_DNA"/>
</dbReference>
<keyword evidence="4" id="KW-0408">Iron</keyword>
<gene>
    <name evidence="8" type="ORF">IQ266_01110</name>
</gene>
<dbReference type="GO" id="GO:0004497">
    <property type="term" value="F:monooxygenase activity"/>
    <property type="evidence" value="ECO:0007669"/>
    <property type="project" value="UniProtKB-ARBA"/>
</dbReference>
<evidence type="ECO:0000313" key="8">
    <source>
        <dbReference type="EMBL" id="MBE9028351.1"/>
    </source>
</evidence>
<feature type="region of interest" description="Disordered" evidence="6">
    <location>
        <begin position="353"/>
        <end position="372"/>
    </location>
</feature>
<dbReference type="InterPro" id="IPR044043">
    <property type="entry name" value="VanA_C_cat"/>
</dbReference>
<dbReference type="Gene3D" id="2.102.10.10">
    <property type="entry name" value="Rieske [2Fe-2S] iron-sulphur domain"/>
    <property type="match status" value="1"/>
</dbReference>
<dbReference type="PROSITE" id="PS51296">
    <property type="entry name" value="RIESKE"/>
    <property type="match status" value="1"/>
</dbReference>
<dbReference type="Pfam" id="PF19112">
    <property type="entry name" value="VanA_C"/>
    <property type="match status" value="1"/>
</dbReference>
<keyword evidence="2" id="KW-0479">Metal-binding</keyword>
<keyword evidence="1" id="KW-0001">2Fe-2S</keyword>
<dbReference type="Pfam" id="PF00355">
    <property type="entry name" value="Rieske"/>
    <property type="match status" value="1"/>
</dbReference>
<evidence type="ECO:0000256" key="3">
    <source>
        <dbReference type="ARBA" id="ARBA00023002"/>
    </source>
</evidence>
<dbReference type="SUPFAM" id="SSF55961">
    <property type="entry name" value="Bet v1-like"/>
    <property type="match status" value="1"/>
</dbReference>
<keyword evidence="3" id="KW-0560">Oxidoreductase</keyword>
<organism evidence="8 9">
    <name type="scientific">Romeriopsis navalis LEGE 11480</name>
    <dbReference type="NCBI Taxonomy" id="2777977"/>
    <lineage>
        <taxon>Bacteria</taxon>
        <taxon>Bacillati</taxon>
        <taxon>Cyanobacteriota</taxon>
        <taxon>Cyanophyceae</taxon>
        <taxon>Leptolyngbyales</taxon>
        <taxon>Leptolyngbyaceae</taxon>
        <taxon>Romeriopsis</taxon>
        <taxon>Romeriopsis navalis</taxon>
    </lineage>
</organism>